<comment type="similarity">
    <text evidence="1 5">Belongs to the transferase hexapeptide repeat family.</text>
</comment>
<dbReference type="PANTHER" id="PTHR43017:SF1">
    <property type="entry name" value="ACETYLTRANSFERASE YJL218W-RELATED"/>
    <property type="match status" value="1"/>
</dbReference>
<proteinExistence type="inferred from homology"/>
<dbReference type="InterPro" id="IPR011004">
    <property type="entry name" value="Trimer_LpxA-like_sf"/>
</dbReference>
<dbReference type="EMBL" id="NGJY01000002">
    <property type="protein sequence ID" value="RSU03043.1"/>
    <property type="molecule type" value="Genomic_DNA"/>
</dbReference>
<keyword evidence="8" id="KW-1185">Reference proteome</keyword>
<dbReference type="PROSITE" id="PS00101">
    <property type="entry name" value="HEXAPEP_TRANSFERASES"/>
    <property type="match status" value="1"/>
</dbReference>
<comment type="caution">
    <text evidence="7">The sequence shown here is derived from an EMBL/GenBank/DDBJ whole genome shotgun (WGS) entry which is preliminary data.</text>
</comment>
<keyword evidence="4 5" id="KW-0012">Acyltransferase</keyword>
<evidence type="ECO:0000256" key="5">
    <source>
        <dbReference type="RuleBase" id="RU367021"/>
    </source>
</evidence>
<dbReference type="InterPro" id="IPR024688">
    <property type="entry name" value="Mac_dom"/>
</dbReference>
<organism evidence="7 8">
    <name type="scientific">Vagococcus fessus</name>
    <dbReference type="NCBI Taxonomy" id="120370"/>
    <lineage>
        <taxon>Bacteria</taxon>
        <taxon>Bacillati</taxon>
        <taxon>Bacillota</taxon>
        <taxon>Bacilli</taxon>
        <taxon>Lactobacillales</taxon>
        <taxon>Enterococcaceae</taxon>
        <taxon>Vagococcus</taxon>
    </lineage>
</organism>
<dbReference type="Pfam" id="PF00132">
    <property type="entry name" value="Hexapep"/>
    <property type="match status" value="1"/>
</dbReference>
<dbReference type="RefSeq" id="WP_126831255.1">
    <property type="nucleotide sequence ID" value="NZ_CBCRYB010000004.1"/>
</dbReference>
<dbReference type="SUPFAM" id="SSF51161">
    <property type="entry name" value="Trimeric LpxA-like enzymes"/>
    <property type="match status" value="1"/>
</dbReference>
<protein>
    <recommendedName>
        <fullName evidence="5">Acetyltransferase</fullName>
        <ecNumber evidence="5">2.3.1.-</ecNumber>
    </recommendedName>
</protein>
<accession>A0A430A7D8</accession>
<keyword evidence="2 5" id="KW-0808">Transferase</keyword>
<dbReference type="Gene3D" id="2.160.10.10">
    <property type="entry name" value="Hexapeptide repeat proteins"/>
    <property type="match status" value="1"/>
</dbReference>
<evidence type="ECO:0000256" key="2">
    <source>
        <dbReference type="ARBA" id="ARBA00022679"/>
    </source>
</evidence>
<dbReference type="InterPro" id="IPR039369">
    <property type="entry name" value="LacA-like"/>
</dbReference>
<dbReference type="SMART" id="SM01266">
    <property type="entry name" value="Mac"/>
    <property type="match status" value="1"/>
</dbReference>
<dbReference type="EC" id="2.3.1.-" evidence="5"/>
<dbReference type="InterPro" id="IPR001451">
    <property type="entry name" value="Hexapep"/>
</dbReference>
<dbReference type="OrthoDB" id="9812571at2"/>
<dbReference type="PANTHER" id="PTHR43017">
    <property type="entry name" value="GALACTOSIDE O-ACETYLTRANSFERASE"/>
    <property type="match status" value="1"/>
</dbReference>
<evidence type="ECO:0000256" key="1">
    <source>
        <dbReference type="ARBA" id="ARBA00007274"/>
    </source>
</evidence>
<reference evidence="7 8" key="1">
    <citation type="submission" date="2017-05" db="EMBL/GenBank/DDBJ databases">
        <title>Vagococcus spp. assemblies.</title>
        <authorList>
            <person name="Gulvik C.A."/>
        </authorList>
    </citation>
    <scope>NUCLEOTIDE SEQUENCE [LARGE SCALE GENOMIC DNA]</scope>
    <source>
        <strain evidence="7 8">CCUG 41755</strain>
    </source>
</reference>
<name>A0A430A7D8_9ENTE</name>
<evidence type="ECO:0000256" key="4">
    <source>
        <dbReference type="ARBA" id="ARBA00023315"/>
    </source>
</evidence>
<evidence type="ECO:0000313" key="7">
    <source>
        <dbReference type="EMBL" id="RSU03043.1"/>
    </source>
</evidence>
<dbReference type="FunFam" id="2.160.10.10:FF:000008">
    <property type="entry name" value="Maltose O-acetyltransferase"/>
    <property type="match status" value="1"/>
</dbReference>
<keyword evidence="3" id="KW-0677">Repeat</keyword>
<dbReference type="InterPro" id="IPR018357">
    <property type="entry name" value="Hexapep_transf_CS"/>
</dbReference>
<dbReference type="Pfam" id="PF12464">
    <property type="entry name" value="Mac"/>
    <property type="match status" value="1"/>
</dbReference>
<dbReference type="GO" id="GO:0008870">
    <property type="term" value="F:galactoside O-acetyltransferase activity"/>
    <property type="evidence" value="ECO:0007669"/>
    <property type="project" value="TreeGrafter"/>
</dbReference>
<gene>
    <name evidence="7" type="ORF">CBF31_04825</name>
</gene>
<evidence type="ECO:0000259" key="6">
    <source>
        <dbReference type="SMART" id="SM01266"/>
    </source>
</evidence>
<sequence length="213" mass="23783">MRTEKEKMIAGDFYLSGNDVEINAGLSRARSLLYKFNQSHPHDEELRYGIIKELFGKTPDLFLVETPFKCDHGFNISVGDYFFANFDCTMLDVAPITIGDRAYLGPKVGLYTANHPIDKDIRHEFYEFGSPITIGDDVWLGANTIVTPGVTIGSNVVIGAGSVVTKDIPDNVIAVGNPCKVLRPITDEDKAYWQTRKEEYQAELAEGNQKEEK</sequence>
<evidence type="ECO:0000313" key="8">
    <source>
        <dbReference type="Proteomes" id="UP000287101"/>
    </source>
</evidence>
<feature type="domain" description="Maltose/galactoside acetyltransferase" evidence="6">
    <location>
        <begin position="5"/>
        <end position="60"/>
    </location>
</feature>
<evidence type="ECO:0000256" key="3">
    <source>
        <dbReference type="ARBA" id="ARBA00022737"/>
    </source>
</evidence>
<dbReference type="AlphaFoldDB" id="A0A430A7D8"/>
<dbReference type="Proteomes" id="UP000287101">
    <property type="component" value="Unassembled WGS sequence"/>
</dbReference>
<dbReference type="CDD" id="cd03357">
    <property type="entry name" value="LbH_MAT_GAT"/>
    <property type="match status" value="1"/>
</dbReference>